<keyword evidence="3" id="KW-0067">ATP-binding</keyword>
<dbReference type="Gene3D" id="3.30.200.20">
    <property type="entry name" value="Phosphorylase Kinase, domain 1"/>
    <property type="match status" value="1"/>
</dbReference>
<dbReference type="Gene3D" id="2.60.120.200">
    <property type="match status" value="1"/>
</dbReference>
<dbReference type="InterPro" id="IPR013320">
    <property type="entry name" value="ConA-like_dom_sf"/>
</dbReference>
<dbReference type="PROSITE" id="PS00107">
    <property type="entry name" value="PROTEIN_KINASE_ATP"/>
    <property type="match status" value="1"/>
</dbReference>
<dbReference type="InterPro" id="IPR050258">
    <property type="entry name" value="Leguminous_Lectin"/>
</dbReference>
<keyword evidence="4" id="KW-1133">Transmembrane helix</keyword>
<dbReference type="InterPro" id="IPR001220">
    <property type="entry name" value="Legume_lectin_dom"/>
</dbReference>
<dbReference type="SUPFAM" id="SSF56112">
    <property type="entry name" value="Protein kinase-like (PK-like)"/>
    <property type="match status" value="1"/>
</dbReference>
<sequence length="513" mass="54352">MSLVKNNLRWPYCIPLFVLCVKILVCAGVSSEVSFDFSTLTLGSLKLLGDAHLNNGSIRLSRDLPVPNSGAGRALFADPVRLRHPTTGAALPFSTFFSFTVANLNPSSIGGGLAFLITSDDSGIGDPGGFLGLISRAGGGPGVVAVEFDTLMDVEFDDINGNHVGVDINSMVSEQVVDLTSAGIDFKSGNLVNVWIDYDRGVLQVSISYSNVRPESSIIAFPVDLAKYVDDLMFVGFSGSTQGSTEIHNIEWWSFSSSLPTTPASPPPPPFRSSYPVSPKNSASSPPSAIAPSFSASIAEGPSNGSIVKSPSSSSCQSNNLCRQGPAAVAGVATAGAFFIVALAAMGIWAFHRKSKSPKKWDGLVAATEILKTPREFSYNELVAATGGFSSARIIGHGAFGTVYKGIILETGAMVAVKRCIKATSSHGGEQGRAEFYPSFPSSPVSDIEISSASKVGAKKEARYCWFMISCDTEALTRLSSTLPRRFFHGATVARFLPEWRRRWLTSTTNASG</sequence>
<evidence type="ECO:0000313" key="6">
    <source>
        <dbReference type="EMBL" id="KAG0478729.1"/>
    </source>
</evidence>
<dbReference type="AlphaFoldDB" id="A0A835QU27"/>
<comment type="similarity">
    <text evidence="1">Belongs to the leguminous lectin family.</text>
</comment>
<evidence type="ECO:0000256" key="4">
    <source>
        <dbReference type="SAM" id="Phobius"/>
    </source>
</evidence>
<dbReference type="PANTHER" id="PTHR32401:SF48">
    <property type="entry name" value="LEGUME LECTIN DOMAIN-CONTAINING PROTEIN"/>
    <property type="match status" value="1"/>
</dbReference>
<evidence type="ECO:0000256" key="1">
    <source>
        <dbReference type="ARBA" id="ARBA00007606"/>
    </source>
</evidence>
<dbReference type="FunFam" id="2.60.120.200:FF:000141">
    <property type="entry name" value="L-type lectin-domain containing receptor kinase VIII.1"/>
    <property type="match status" value="1"/>
</dbReference>
<dbReference type="SUPFAM" id="SSF49899">
    <property type="entry name" value="Concanavalin A-like lectins/glucanases"/>
    <property type="match status" value="1"/>
</dbReference>
<dbReference type="Proteomes" id="UP000639772">
    <property type="component" value="Chromosome 6"/>
</dbReference>
<evidence type="ECO:0000256" key="2">
    <source>
        <dbReference type="ARBA" id="ARBA00022734"/>
    </source>
</evidence>
<keyword evidence="2" id="KW-0430">Lectin</keyword>
<dbReference type="OrthoDB" id="2019747at2759"/>
<reference evidence="6 7" key="1">
    <citation type="journal article" date="2020" name="Nat. Food">
        <title>A phased Vanilla planifolia genome enables genetic improvement of flavour and production.</title>
        <authorList>
            <person name="Hasing T."/>
            <person name="Tang H."/>
            <person name="Brym M."/>
            <person name="Khazi F."/>
            <person name="Huang T."/>
            <person name="Chambers A.H."/>
        </authorList>
    </citation>
    <scope>NUCLEOTIDE SEQUENCE [LARGE SCALE GENOMIC DNA]</scope>
    <source>
        <tissue evidence="6">Leaf</tissue>
    </source>
</reference>
<dbReference type="PROSITE" id="PS00307">
    <property type="entry name" value="LECTIN_LEGUME_BETA"/>
    <property type="match status" value="1"/>
</dbReference>
<keyword evidence="4" id="KW-0472">Membrane</keyword>
<proteinExistence type="inferred from homology"/>
<dbReference type="Pfam" id="PF00139">
    <property type="entry name" value="Lectin_legB"/>
    <property type="match status" value="1"/>
</dbReference>
<dbReference type="EMBL" id="JADCNM010000006">
    <property type="protein sequence ID" value="KAG0478729.1"/>
    <property type="molecule type" value="Genomic_DNA"/>
</dbReference>
<dbReference type="InterPro" id="IPR019825">
    <property type="entry name" value="Lectin_legB_Mn/Ca_BS"/>
</dbReference>
<dbReference type="InterPro" id="IPR011009">
    <property type="entry name" value="Kinase-like_dom_sf"/>
</dbReference>
<accession>A0A835QU27</accession>
<evidence type="ECO:0000256" key="3">
    <source>
        <dbReference type="PROSITE-ProRule" id="PRU10141"/>
    </source>
</evidence>
<dbReference type="CDD" id="cd06899">
    <property type="entry name" value="lectin_legume_LecRK_Arcelin_ConA"/>
    <property type="match status" value="1"/>
</dbReference>
<keyword evidence="4" id="KW-0812">Transmembrane</keyword>
<feature type="binding site" evidence="3">
    <location>
        <position position="418"/>
    </location>
    <ligand>
        <name>ATP</name>
        <dbReference type="ChEBI" id="CHEBI:30616"/>
    </ligand>
</feature>
<feature type="transmembrane region" description="Helical" evidence="4">
    <location>
        <begin position="327"/>
        <end position="351"/>
    </location>
</feature>
<keyword evidence="3" id="KW-0547">Nucleotide-binding</keyword>
<name>A0A835QU27_VANPL</name>
<gene>
    <name evidence="6" type="ORF">HPP92_013448</name>
</gene>
<feature type="transmembrane region" description="Helical" evidence="4">
    <location>
        <begin position="12"/>
        <end position="30"/>
    </location>
</feature>
<evidence type="ECO:0000313" key="7">
    <source>
        <dbReference type="Proteomes" id="UP000639772"/>
    </source>
</evidence>
<dbReference type="PANTHER" id="PTHR32401">
    <property type="entry name" value="CONCANAVALIN A-LIKE LECTIN FAMILY PROTEIN"/>
    <property type="match status" value="1"/>
</dbReference>
<dbReference type="GO" id="GO:0030246">
    <property type="term" value="F:carbohydrate binding"/>
    <property type="evidence" value="ECO:0007669"/>
    <property type="project" value="UniProtKB-KW"/>
</dbReference>
<protein>
    <recommendedName>
        <fullName evidence="5">Legume lectin domain-containing protein</fullName>
    </recommendedName>
</protein>
<dbReference type="InterPro" id="IPR017441">
    <property type="entry name" value="Protein_kinase_ATP_BS"/>
</dbReference>
<comment type="caution">
    <text evidence="6">The sequence shown here is derived from an EMBL/GenBank/DDBJ whole genome shotgun (WGS) entry which is preliminary data.</text>
</comment>
<organism evidence="6 7">
    <name type="scientific">Vanilla planifolia</name>
    <name type="common">Vanilla</name>
    <dbReference type="NCBI Taxonomy" id="51239"/>
    <lineage>
        <taxon>Eukaryota</taxon>
        <taxon>Viridiplantae</taxon>
        <taxon>Streptophyta</taxon>
        <taxon>Embryophyta</taxon>
        <taxon>Tracheophyta</taxon>
        <taxon>Spermatophyta</taxon>
        <taxon>Magnoliopsida</taxon>
        <taxon>Liliopsida</taxon>
        <taxon>Asparagales</taxon>
        <taxon>Orchidaceae</taxon>
        <taxon>Vanilloideae</taxon>
        <taxon>Vanilleae</taxon>
        <taxon>Vanilla</taxon>
    </lineage>
</organism>
<evidence type="ECO:0000259" key="5">
    <source>
        <dbReference type="Pfam" id="PF00139"/>
    </source>
</evidence>
<feature type="domain" description="Legume lectin" evidence="5">
    <location>
        <begin position="33"/>
        <end position="262"/>
    </location>
</feature>
<dbReference type="GO" id="GO:0005524">
    <property type="term" value="F:ATP binding"/>
    <property type="evidence" value="ECO:0007669"/>
    <property type="project" value="UniProtKB-UniRule"/>
</dbReference>